<evidence type="ECO:0000313" key="2">
    <source>
        <dbReference type="EMBL" id="MBC8585111.1"/>
    </source>
</evidence>
<dbReference type="SUPFAM" id="SSF55008">
    <property type="entry name" value="HMA, heavy metal-associated domain"/>
    <property type="match status" value="1"/>
</dbReference>
<reference evidence="2" key="1">
    <citation type="submission" date="2020-08" db="EMBL/GenBank/DDBJ databases">
        <title>Genome public.</title>
        <authorList>
            <person name="Liu C."/>
            <person name="Sun Q."/>
        </authorList>
    </citation>
    <scope>NUCLEOTIDE SEQUENCE</scope>
    <source>
        <strain evidence="2">NSJ-64</strain>
    </source>
</reference>
<feature type="domain" description="HMA" evidence="1">
    <location>
        <begin position="21"/>
        <end position="67"/>
    </location>
</feature>
<evidence type="ECO:0000313" key="3">
    <source>
        <dbReference type="Proteomes" id="UP000623678"/>
    </source>
</evidence>
<dbReference type="EMBL" id="JACRTD010000003">
    <property type="protein sequence ID" value="MBC8585111.1"/>
    <property type="molecule type" value="Genomic_DNA"/>
</dbReference>
<dbReference type="Gene3D" id="3.30.70.100">
    <property type="match status" value="1"/>
</dbReference>
<evidence type="ECO:0000259" key="1">
    <source>
        <dbReference type="Pfam" id="PF00403"/>
    </source>
</evidence>
<dbReference type="InterPro" id="IPR036163">
    <property type="entry name" value="HMA_dom_sf"/>
</dbReference>
<name>A0A926ENX6_9FIRM</name>
<accession>A0A926ENX6</accession>
<comment type="caution">
    <text evidence="2">The sequence shown here is derived from an EMBL/GenBank/DDBJ whole genome shotgun (WGS) entry which is preliminary data.</text>
</comment>
<dbReference type="InterPro" id="IPR006121">
    <property type="entry name" value="HMA_dom"/>
</dbReference>
<dbReference type="RefSeq" id="WP_262394890.1">
    <property type="nucleotide sequence ID" value="NZ_JACRTD010000003.1"/>
</dbReference>
<proteinExistence type="predicted"/>
<keyword evidence="3" id="KW-1185">Reference proteome</keyword>
<dbReference type="Pfam" id="PF00403">
    <property type="entry name" value="HMA"/>
    <property type="match status" value="1"/>
</dbReference>
<dbReference type="GO" id="GO:0046872">
    <property type="term" value="F:metal ion binding"/>
    <property type="evidence" value="ECO:0007669"/>
    <property type="project" value="InterPro"/>
</dbReference>
<gene>
    <name evidence="2" type="ORF">H8705_05895</name>
</gene>
<sequence>MPKEHAYFIVENIKGKYDLSQIKQNLHGLHGICTISADPKTHLISVNYNSARVTYDKIENRLNKLGYQIAADASNILTQ</sequence>
<organism evidence="2 3">
    <name type="scientific">Youxingia wuxianensis</name>
    <dbReference type="NCBI Taxonomy" id="2763678"/>
    <lineage>
        <taxon>Bacteria</taxon>
        <taxon>Bacillati</taxon>
        <taxon>Bacillota</taxon>
        <taxon>Clostridia</taxon>
        <taxon>Eubacteriales</taxon>
        <taxon>Oscillospiraceae</taxon>
        <taxon>Youxingia</taxon>
    </lineage>
</organism>
<dbReference type="AlphaFoldDB" id="A0A926ENX6"/>
<protein>
    <submittedName>
        <fullName evidence="2">Heavy metal-associated domain protein</fullName>
    </submittedName>
</protein>
<dbReference type="Proteomes" id="UP000623678">
    <property type="component" value="Unassembled WGS sequence"/>
</dbReference>